<reference evidence="10" key="5">
    <citation type="submission" date="2018-04" db="UniProtKB">
        <authorList>
            <consortium name="EnsemblFungi"/>
        </authorList>
    </citation>
    <scope>IDENTIFICATION</scope>
    <source>
        <strain evidence="10">R3-111a-1</strain>
    </source>
</reference>
<name>J3NQM1_GAET3</name>
<keyword evidence="3 7" id="KW-0812">Transmembrane</keyword>
<evidence type="ECO:0000313" key="9">
    <source>
        <dbReference type="EMBL" id="EJT78477.1"/>
    </source>
</evidence>
<evidence type="ECO:0000313" key="11">
    <source>
        <dbReference type="Proteomes" id="UP000006039"/>
    </source>
</evidence>
<dbReference type="GO" id="GO:0022857">
    <property type="term" value="F:transmembrane transporter activity"/>
    <property type="evidence" value="ECO:0007669"/>
    <property type="project" value="InterPro"/>
</dbReference>
<gene>
    <name evidence="10" type="primary">20344035</name>
    <name evidence="9" type="ORF">GGTG_03577</name>
</gene>
<dbReference type="RefSeq" id="XP_009219622.1">
    <property type="nucleotide sequence ID" value="XM_009221358.1"/>
</dbReference>
<keyword evidence="11" id="KW-1185">Reference proteome</keyword>
<sequence>MPRPKSIMPRRKEKDPNAFPTRQLFILAICRFSEPIAFTSIMTYTFDMVQDLGIDRKEASFYAGLLVSAYAVAEAITSMAWGTLSDRVGRKPIVLSGLVGVALSSLIFGLSKSYWVAFAARLLGGALNGNVSVMQTMVAEMVKRPEHEPIAYAVQPFVWSLGTIIGSAMGGFLAHPVKSYPGRFDEDGLWGRYPYLLPNLVAFVCVVSAVILGVFFLDETREWDEDVAVPDRDPAVDDTDVDADETTPLRHGGQTRTSLESTPMFVESSLPLPIDEHNVDLRRSSFGTMHSIKPVSDGEIGPGDVVTDLSKKKENPFNFTVLMLCFLLLIFSYHQMGSQSLLPTHLLDEPLLPRGQLDLKGGLGYTAPDVGVYLAVNGFLGLFIQAVIFPIFVERVGVWHSLVWMVLLYPLGYLIPPFLSLLFEPAFSSAIYLSLTLQSFCGIIIFPVTLILLKEAAPSMADLGKINGLAMSGACLARTIAPPIVGLVYSVGGSGVAWFSVIGVALFGIVQLLWVPRKRLHVGQVVVENPITRPHDGQVDGVTNGNGNSV</sequence>
<dbReference type="HOGENOM" id="CLU_001265_54_5_1"/>
<dbReference type="OrthoDB" id="10262656at2759"/>
<feature type="domain" description="Major facilitator superfamily (MFS) profile" evidence="8">
    <location>
        <begin position="23"/>
        <end position="519"/>
    </location>
</feature>
<evidence type="ECO:0000256" key="1">
    <source>
        <dbReference type="ARBA" id="ARBA00004141"/>
    </source>
</evidence>
<keyword evidence="4 7" id="KW-1133">Transmembrane helix</keyword>
<feature type="transmembrane region" description="Helical" evidence="7">
    <location>
        <begin position="21"/>
        <end position="41"/>
    </location>
</feature>
<feature type="region of interest" description="Disordered" evidence="6">
    <location>
        <begin position="230"/>
        <end position="260"/>
    </location>
</feature>
<dbReference type="InterPro" id="IPR036259">
    <property type="entry name" value="MFS_trans_sf"/>
</dbReference>
<dbReference type="PROSITE" id="PS50850">
    <property type="entry name" value="MFS"/>
    <property type="match status" value="1"/>
</dbReference>
<accession>J3NQM1</accession>
<reference evidence="9" key="3">
    <citation type="submission" date="2010-09" db="EMBL/GenBank/DDBJ databases">
        <title>Annotation of Gaeumannomyces graminis var. tritici R3-111a-1.</title>
        <authorList>
            <consortium name="The Broad Institute Genome Sequencing Platform"/>
            <person name="Ma L.-J."/>
            <person name="Dead R."/>
            <person name="Young S.K."/>
            <person name="Zeng Q."/>
            <person name="Gargeya S."/>
            <person name="Fitzgerald M."/>
            <person name="Haas B."/>
            <person name="Abouelleil A."/>
            <person name="Alvarado L."/>
            <person name="Arachchi H.M."/>
            <person name="Berlin A."/>
            <person name="Brown A."/>
            <person name="Chapman S.B."/>
            <person name="Chen Z."/>
            <person name="Dunbar C."/>
            <person name="Freedman E."/>
            <person name="Gearin G."/>
            <person name="Gellesch M."/>
            <person name="Goldberg J."/>
            <person name="Griggs A."/>
            <person name="Gujja S."/>
            <person name="Heiman D."/>
            <person name="Howarth C."/>
            <person name="Larson L."/>
            <person name="Lui A."/>
            <person name="MacDonald P.J.P."/>
            <person name="Mehta T."/>
            <person name="Montmayeur A."/>
            <person name="Murphy C."/>
            <person name="Neiman D."/>
            <person name="Pearson M."/>
            <person name="Priest M."/>
            <person name="Roberts A."/>
            <person name="Saif S."/>
            <person name="Shea T."/>
            <person name="Shenoy N."/>
            <person name="Sisk P."/>
            <person name="Stolte C."/>
            <person name="Sykes S."/>
            <person name="Yandava C."/>
            <person name="Wortman J."/>
            <person name="Nusbaum C."/>
            <person name="Birren B."/>
        </authorList>
    </citation>
    <scope>NUCLEOTIDE SEQUENCE</scope>
    <source>
        <strain evidence="9">R3-111a-1</strain>
    </source>
</reference>
<dbReference type="VEuPathDB" id="FungiDB:GGTG_03577"/>
<dbReference type="PANTHER" id="PTHR23504:SF2">
    <property type="entry name" value="TRANSPORTER, PUTATIVE (AFU_ORTHOLOGUE AFUA_8G04150)-RELATED"/>
    <property type="match status" value="1"/>
</dbReference>
<evidence type="ECO:0000256" key="4">
    <source>
        <dbReference type="ARBA" id="ARBA00022989"/>
    </source>
</evidence>
<dbReference type="GO" id="GO:0016020">
    <property type="term" value="C:membrane"/>
    <property type="evidence" value="ECO:0007669"/>
    <property type="project" value="UniProtKB-SubCell"/>
</dbReference>
<feature type="transmembrane region" description="Helical" evidence="7">
    <location>
        <begin position="93"/>
        <end position="110"/>
    </location>
</feature>
<evidence type="ECO:0000256" key="5">
    <source>
        <dbReference type="ARBA" id="ARBA00023136"/>
    </source>
</evidence>
<evidence type="ECO:0000256" key="7">
    <source>
        <dbReference type="SAM" id="Phobius"/>
    </source>
</evidence>
<dbReference type="PRINTS" id="PR01035">
    <property type="entry name" value="TCRTETA"/>
</dbReference>
<feature type="transmembrane region" description="Helical" evidence="7">
    <location>
        <begin position="61"/>
        <end position="81"/>
    </location>
</feature>
<dbReference type="Pfam" id="PF07690">
    <property type="entry name" value="MFS_1"/>
    <property type="match status" value="1"/>
</dbReference>
<protein>
    <recommendedName>
        <fullName evidence="8">Major facilitator superfamily (MFS) profile domain-containing protein</fullName>
    </recommendedName>
</protein>
<evidence type="ECO:0000256" key="3">
    <source>
        <dbReference type="ARBA" id="ARBA00022692"/>
    </source>
</evidence>
<dbReference type="EMBL" id="GL385396">
    <property type="protein sequence ID" value="EJT78477.1"/>
    <property type="molecule type" value="Genomic_DNA"/>
</dbReference>
<dbReference type="InterPro" id="IPR020846">
    <property type="entry name" value="MFS_dom"/>
</dbReference>
<dbReference type="Proteomes" id="UP000006039">
    <property type="component" value="Unassembled WGS sequence"/>
</dbReference>
<keyword evidence="5 7" id="KW-0472">Membrane</keyword>
<evidence type="ECO:0000256" key="2">
    <source>
        <dbReference type="ARBA" id="ARBA00022448"/>
    </source>
</evidence>
<reference evidence="10" key="4">
    <citation type="journal article" date="2015" name="G3 (Bethesda)">
        <title>Genome sequences of three phytopathogenic species of the Magnaporthaceae family of fungi.</title>
        <authorList>
            <person name="Okagaki L.H."/>
            <person name="Nunes C.C."/>
            <person name="Sailsbery J."/>
            <person name="Clay B."/>
            <person name="Brown D."/>
            <person name="John T."/>
            <person name="Oh Y."/>
            <person name="Young N."/>
            <person name="Fitzgerald M."/>
            <person name="Haas B.J."/>
            <person name="Zeng Q."/>
            <person name="Young S."/>
            <person name="Adiconis X."/>
            <person name="Fan L."/>
            <person name="Levin J.Z."/>
            <person name="Mitchell T.K."/>
            <person name="Okubara P.A."/>
            <person name="Farman M.L."/>
            <person name="Kohn L.M."/>
            <person name="Birren B."/>
            <person name="Ma L.-J."/>
            <person name="Dean R.A."/>
        </authorList>
    </citation>
    <scope>NUCLEOTIDE SEQUENCE</scope>
    <source>
        <strain evidence="10">R3-111a-1</strain>
    </source>
</reference>
<feature type="transmembrane region" description="Helical" evidence="7">
    <location>
        <begin position="116"/>
        <end position="138"/>
    </location>
</feature>
<feature type="transmembrane region" description="Helical" evidence="7">
    <location>
        <begin position="465"/>
        <end position="489"/>
    </location>
</feature>
<feature type="transmembrane region" description="Helical" evidence="7">
    <location>
        <begin position="370"/>
        <end position="393"/>
    </location>
</feature>
<dbReference type="Gene3D" id="1.20.1250.20">
    <property type="entry name" value="MFS general substrate transporter like domains"/>
    <property type="match status" value="1"/>
</dbReference>
<dbReference type="EnsemblFungi" id="EJT78477">
    <property type="protein sequence ID" value="EJT78477"/>
    <property type="gene ID" value="GGTG_03577"/>
</dbReference>
<dbReference type="eggNOG" id="KOG2615">
    <property type="taxonomic scope" value="Eukaryota"/>
</dbReference>
<feature type="transmembrane region" description="Helical" evidence="7">
    <location>
        <begin position="429"/>
        <end position="453"/>
    </location>
</feature>
<keyword evidence="2" id="KW-0813">Transport</keyword>
<dbReference type="AlphaFoldDB" id="J3NQM1"/>
<evidence type="ECO:0000256" key="6">
    <source>
        <dbReference type="SAM" id="MobiDB-lite"/>
    </source>
</evidence>
<organism evidence="9">
    <name type="scientific">Gaeumannomyces tritici (strain R3-111a-1)</name>
    <name type="common">Wheat and barley take-all root rot fungus</name>
    <name type="synonym">Gaeumannomyces graminis var. tritici</name>
    <dbReference type="NCBI Taxonomy" id="644352"/>
    <lineage>
        <taxon>Eukaryota</taxon>
        <taxon>Fungi</taxon>
        <taxon>Dikarya</taxon>
        <taxon>Ascomycota</taxon>
        <taxon>Pezizomycotina</taxon>
        <taxon>Sordariomycetes</taxon>
        <taxon>Sordariomycetidae</taxon>
        <taxon>Magnaporthales</taxon>
        <taxon>Magnaporthaceae</taxon>
        <taxon>Gaeumannomyces</taxon>
    </lineage>
</organism>
<feature type="transmembrane region" description="Helical" evidence="7">
    <location>
        <begin position="495"/>
        <end position="515"/>
    </location>
</feature>
<dbReference type="PANTHER" id="PTHR23504">
    <property type="entry name" value="MAJOR FACILITATOR SUPERFAMILY DOMAIN-CONTAINING PROTEIN 10"/>
    <property type="match status" value="1"/>
</dbReference>
<reference evidence="11" key="1">
    <citation type="submission" date="2010-07" db="EMBL/GenBank/DDBJ databases">
        <title>The genome sequence of Gaeumannomyces graminis var. tritici strain R3-111a-1.</title>
        <authorList>
            <consortium name="The Broad Institute Genome Sequencing Platform"/>
            <person name="Ma L.-J."/>
            <person name="Dead R."/>
            <person name="Young S."/>
            <person name="Zeng Q."/>
            <person name="Koehrsen M."/>
            <person name="Alvarado L."/>
            <person name="Berlin A."/>
            <person name="Chapman S.B."/>
            <person name="Chen Z."/>
            <person name="Freedman E."/>
            <person name="Gellesch M."/>
            <person name="Goldberg J."/>
            <person name="Griggs A."/>
            <person name="Gujja S."/>
            <person name="Heilman E.R."/>
            <person name="Heiman D."/>
            <person name="Hepburn T."/>
            <person name="Howarth C."/>
            <person name="Jen D."/>
            <person name="Larson L."/>
            <person name="Mehta T."/>
            <person name="Neiman D."/>
            <person name="Pearson M."/>
            <person name="Roberts A."/>
            <person name="Saif S."/>
            <person name="Shea T."/>
            <person name="Shenoy N."/>
            <person name="Sisk P."/>
            <person name="Stolte C."/>
            <person name="Sykes S."/>
            <person name="Walk T."/>
            <person name="White J."/>
            <person name="Yandava C."/>
            <person name="Haas B."/>
            <person name="Nusbaum C."/>
            <person name="Birren B."/>
        </authorList>
    </citation>
    <scope>NUCLEOTIDE SEQUENCE [LARGE SCALE GENOMIC DNA]</scope>
    <source>
        <strain evidence="11">R3-111a-1</strain>
    </source>
</reference>
<proteinExistence type="predicted"/>
<feature type="transmembrane region" description="Helical" evidence="7">
    <location>
        <begin position="402"/>
        <end position="423"/>
    </location>
</feature>
<dbReference type="CDD" id="cd17330">
    <property type="entry name" value="MFS_SLC46_TetA_like"/>
    <property type="match status" value="1"/>
</dbReference>
<dbReference type="SUPFAM" id="SSF103473">
    <property type="entry name" value="MFS general substrate transporter"/>
    <property type="match status" value="1"/>
</dbReference>
<evidence type="ECO:0000313" key="10">
    <source>
        <dbReference type="EnsemblFungi" id="EJT78477"/>
    </source>
</evidence>
<feature type="transmembrane region" description="Helical" evidence="7">
    <location>
        <begin position="317"/>
        <end position="336"/>
    </location>
</feature>
<dbReference type="InterPro" id="IPR001958">
    <property type="entry name" value="Tet-R_TetA/multi-R_MdtG-like"/>
</dbReference>
<reference evidence="9" key="2">
    <citation type="submission" date="2010-07" db="EMBL/GenBank/DDBJ databases">
        <authorList>
            <consortium name="The Broad Institute Genome Sequencing Platform"/>
            <consortium name="Broad Institute Genome Sequencing Center for Infectious Disease"/>
            <person name="Ma L.-J."/>
            <person name="Dead R."/>
            <person name="Young S."/>
            <person name="Zeng Q."/>
            <person name="Koehrsen M."/>
            <person name="Alvarado L."/>
            <person name="Berlin A."/>
            <person name="Chapman S.B."/>
            <person name="Chen Z."/>
            <person name="Freedman E."/>
            <person name="Gellesch M."/>
            <person name="Goldberg J."/>
            <person name="Griggs A."/>
            <person name="Gujja S."/>
            <person name="Heilman E.R."/>
            <person name="Heiman D."/>
            <person name="Hepburn T."/>
            <person name="Howarth C."/>
            <person name="Jen D."/>
            <person name="Larson L."/>
            <person name="Mehta T."/>
            <person name="Neiman D."/>
            <person name="Pearson M."/>
            <person name="Roberts A."/>
            <person name="Saif S."/>
            <person name="Shea T."/>
            <person name="Shenoy N."/>
            <person name="Sisk P."/>
            <person name="Stolte C."/>
            <person name="Sykes S."/>
            <person name="Walk T."/>
            <person name="White J."/>
            <person name="Yandava C."/>
            <person name="Haas B."/>
            <person name="Nusbaum C."/>
            <person name="Birren B."/>
        </authorList>
    </citation>
    <scope>NUCLEOTIDE SEQUENCE</scope>
    <source>
        <strain evidence="9">R3-111a-1</strain>
    </source>
</reference>
<feature type="compositionally biased region" description="Acidic residues" evidence="6">
    <location>
        <begin position="236"/>
        <end position="245"/>
    </location>
</feature>
<comment type="subcellular location">
    <subcellularLocation>
        <location evidence="1">Membrane</location>
        <topology evidence="1">Multi-pass membrane protein</topology>
    </subcellularLocation>
</comment>
<feature type="transmembrane region" description="Helical" evidence="7">
    <location>
        <begin position="195"/>
        <end position="217"/>
    </location>
</feature>
<dbReference type="GeneID" id="20344035"/>
<dbReference type="InterPro" id="IPR011701">
    <property type="entry name" value="MFS"/>
</dbReference>
<evidence type="ECO:0000259" key="8">
    <source>
        <dbReference type="PROSITE" id="PS50850"/>
    </source>
</evidence>
<dbReference type="FunCoup" id="J3NQM1">
    <property type="interactions" value="63"/>
</dbReference>
<feature type="transmembrane region" description="Helical" evidence="7">
    <location>
        <begin position="150"/>
        <end position="175"/>
    </location>
</feature>